<keyword evidence="5" id="KW-0349">Heme</keyword>
<dbReference type="InterPro" id="IPR011577">
    <property type="entry name" value="Cyt_b561_bac/Ni-Hgenase"/>
</dbReference>
<dbReference type="GO" id="GO:0009055">
    <property type="term" value="F:electron transfer activity"/>
    <property type="evidence" value="ECO:0007669"/>
    <property type="project" value="InterPro"/>
</dbReference>
<evidence type="ECO:0000256" key="4">
    <source>
        <dbReference type="ARBA" id="ARBA00022475"/>
    </source>
</evidence>
<evidence type="ECO:0000259" key="13">
    <source>
        <dbReference type="Pfam" id="PF01292"/>
    </source>
</evidence>
<comment type="similarity">
    <text evidence="2">Belongs to the HupC/HyaC/HydC family.</text>
</comment>
<feature type="transmembrane region" description="Helical" evidence="12">
    <location>
        <begin position="52"/>
        <end position="69"/>
    </location>
</feature>
<keyword evidence="7" id="KW-0479">Metal-binding</keyword>
<evidence type="ECO:0000256" key="2">
    <source>
        <dbReference type="ARBA" id="ARBA00008622"/>
    </source>
</evidence>
<comment type="caution">
    <text evidence="14">The sequence shown here is derived from an EMBL/GenBank/DDBJ whole genome shotgun (WGS) entry which is preliminary data.</text>
</comment>
<evidence type="ECO:0000256" key="8">
    <source>
        <dbReference type="ARBA" id="ARBA00022982"/>
    </source>
</evidence>
<dbReference type="EMBL" id="CAJQUM010000001">
    <property type="protein sequence ID" value="CAG4884926.1"/>
    <property type="molecule type" value="Genomic_DNA"/>
</dbReference>
<dbReference type="InterPro" id="IPR016174">
    <property type="entry name" value="Di-haem_cyt_TM"/>
</dbReference>
<feature type="transmembrane region" description="Helical" evidence="12">
    <location>
        <begin position="12"/>
        <end position="32"/>
    </location>
</feature>
<dbReference type="Pfam" id="PF01292">
    <property type="entry name" value="Ni_hydr_CYTB"/>
    <property type="match status" value="1"/>
</dbReference>
<evidence type="ECO:0000256" key="6">
    <source>
        <dbReference type="ARBA" id="ARBA00022692"/>
    </source>
</evidence>
<dbReference type="AlphaFoldDB" id="A0A916J631"/>
<keyword evidence="6 12" id="KW-0812">Transmembrane</keyword>
<dbReference type="PRINTS" id="PR00161">
    <property type="entry name" value="NIHGNASECYTB"/>
</dbReference>
<comment type="subcellular location">
    <subcellularLocation>
        <location evidence="1">Cell membrane</location>
        <topology evidence="1">Multi-pass membrane protein</topology>
    </subcellularLocation>
</comment>
<sequence>MQKIYVHPLPVRIWHWTNAFGFILLIVTGLQIRYVGLINLMQFKTAVVAHNWIGFVLIANFFVWLTFYLSTDKIKVYHPELNPKKYFRDSFRQLQFYGYGVFRGDPNPHHVSMYHKFNPMQSMAYQIIMMLLVPLQIFTGLLLWNVTQFSSLVDMFGGVRVVDTAHVVLFIIFTGFIMVHPYLASLGHTPTAHFKAMITGYEEVEDEAEHGASS</sequence>
<dbReference type="GO" id="GO:0005506">
    <property type="term" value="F:iron ion binding"/>
    <property type="evidence" value="ECO:0007669"/>
    <property type="project" value="InterPro"/>
</dbReference>
<keyword evidence="4" id="KW-1003">Cell membrane</keyword>
<dbReference type="Gene3D" id="1.20.950.20">
    <property type="entry name" value="Transmembrane di-heme cytochromes, Chain C"/>
    <property type="match status" value="1"/>
</dbReference>
<evidence type="ECO:0000256" key="3">
    <source>
        <dbReference type="ARBA" id="ARBA00022448"/>
    </source>
</evidence>
<name>A0A916J631_9PROT</name>
<dbReference type="Proteomes" id="UP000742786">
    <property type="component" value="Unassembled WGS sequence"/>
</dbReference>
<feature type="transmembrane region" description="Helical" evidence="12">
    <location>
        <begin position="164"/>
        <end position="183"/>
    </location>
</feature>
<reference evidence="14" key="1">
    <citation type="submission" date="2021-04" db="EMBL/GenBank/DDBJ databases">
        <authorList>
            <person name="Hornung B."/>
        </authorList>
    </citation>
    <scope>NUCLEOTIDE SEQUENCE</scope>
    <source>
        <strain evidence="14">G5G6</strain>
    </source>
</reference>
<dbReference type="PANTHER" id="PTHR30485">
    <property type="entry name" value="NI/FE-HYDROGENASE 1 B-TYPE CYTOCHROME SUBUNIT"/>
    <property type="match status" value="1"/>
</dbReference>
<dbReference type="RefSeq" id="WP_220636724.1">
    <property type="nucleotide sequence ID" value="NZ_CAJQUM010000001.1"/>
</dbReference>
<dbReference type="GO" id="GO:0005886">
    <property type="term" value="C:plasma membrane"/>
    <property type="evidence" value="ECO:0007669"/>
    <property type="project" value="UniProtKB-SubCell"/>
</dbReference>
<accession>A0A916J631</accession>
<feature type="transmembrane region" description="Helical" evidence="12">
    <location>
        <begin position="123"/>
        <end position="144"/>
    </location>
</feature>
<proteinExistence type="inferred from homology"/>
<dbReference type="InterPro" id="IPR000516">
    <property type="entry name" value="Ni-dep_Hydgase_cyt-B"/>
</dbReference>
<keyword evidence="9 12" id="KW-1133">Transmembrane helix</keyword>
<evidence type="ECO:0000256" key="7">
    <source>
        <dbReference type="ARBA" id="ARBA00022723"/>
    </source>
</evidence>
<keyword evidence="11 12" id="KW-0472">Membrane</keyword>
<protein>
    <submittedName>
        <fullName evidence="14">Cytochrome B561</fullName>
    </submittedName>
</protein>
<dbReference type="PANTHER" id="PTHR30485:SF1">
    <property type="entry name" value="CYTOCHROME YDHU-RELATED"/>
    <property type="match status" value="1"/>
</dbReference>
<evidence type="ECO:0000313" key="14">
    <source>
        <dbReference type="EMBL" id="CAG4884926.1"/>
    </source>
</evidence>
<dbReference type="InterPro" id="IPR051542">
    <property type="entry name" value="Hydrogenase_cytochrome"/>
</dbReference>
<dbReference type="GO" id="GO:0020037">
    <property type="term" value="F:heme binding"/>
    <property type="evidence" value="ECO:0007669"/>
    <property type="project" value="TreeGrafter"/>
</dbReference>
<organism evidence="14 15">
    <name type="scientific">Georgfuchsia toluolica</name>
    <dbReference type="NCBI Taxonomy" id="424218"/>
    <lineage>
        <taxon>Bacteria</taxon>
        <taxon>Pseudomonadati</taxon>
        <taxon>Pseudomonadota</taxon>
        <taxon>Betaproteobacteria</taxon>
        <taxon>Nitrosomonadales</taxon>
        <taxon>Sterolibacteriaceae</taxon>
        <taxon>Georgfuchsia</taxon>
    </lineage>
</organism>
<evidence type="ECO:0000256" key="1">
    <source>
        <dbReference type="ARBA" id="ARBA00004651"/>
    </source>
</evidence>
<evidence type="ECO:0000256" key="9">
    <source>
        <dbReference type="ARBA" id="ARBA00022989"/>
    </source>
</evidence>
<dbReference type="GO" id="GO:0022904">
    <property type="term" value="P:respiratory electron transport chain"/>
    <property type="evidence" value="ECO:0007669"/>
    <property type="project" value="InterPro"/>
</dbReference>
<feature type="domain" description="Cytochrome b561 bacterial/Ni-hydrogenase" evidence="13">
    <location>
        <begin position="6"/>
        <end position="200"/>
    </location>
</feature>
<evidence type="ECO:0000256" key="10">
    <source>
        <dbReference type="ARBA" id="ARBA00023004"/>
    </source>
</evidence>
<keyword evidence="15" id="KW-1185">Reference proteome</keyword>
<gene>
    <name evidence="14" type="ORF">GTOL_12809</name>
</gene>
<evidence type="ECO:0000256" key="5">
    <source>
        <dbReference type="ARBA" id="ARBA00022617"/>
    </source>
</evidence>
<keyword evidence="3" id="KW-0813">Transport</keyword>
<evidence type="ECO:0000256" key="12">
    <source>
        <dbReference type="SAM" id="Phobius"/>
    </source>
</evidence>
<evidence type="ECO:0000256" key="11">
    <source>
        <dbReference type="ARBA" id="ARBA00023136"/>
    </source>
</evidence>
<keyword evidence="8" id="KW-0249">Electron transport</keyword>
<keyword evidence="10" id="KW-0408">Iron</keyword>
<evidence type="ECO:0000313" key="15">
    <source>
        <dbReference type="Proteomes" id="UP000742786"/>
    </source>
</evidence>
<dbReference type="SUPFAM" id="SSF81342">
    <property type="entry name" value="Transmembrane di-heme cytochromes"/>
    <property type="match status" value="1"/>
</dbReference>